<proteinExistence type="predicted"/>
<name>A0A239H4W9_9FIRM</name>
<dbReference type="EMBL" id="FZOJ01000020">
    <property type="protein sequence ID" value="SNS76469.1"/>
    <property type="molecule type" value="Genomic_DNA"/>
</dbReference>
<organism evidence="3 4">
    <name type="scientific">Anaerovirgula multivorans</name>
    <dbReference type="NCBI Taxonomy" id="312168"/>
    <lineage>
        <taxon>Bacteria</taxon>
        <taxon>Bacillati</taxon>
        <taxon>Bacillota</taxon>
        <taxon>Clostridia</taxon>
        <taxon>Peptostreptococcales</taxon>
        <taxon>Natronincolaceae</taxon>
        <taxon>Anaerovirgula</taxon>
    </lineage>
</organism>
<dbReference type="PROSITE" id="PS50889">
    <property type="entry name" value="S4"/>
    <property type="match status" value="1"/>
</dbReference>
<dbReference type="GO" id="GO:0003723">
    <property type="term" value="F:RNA binding"/>
    <property type="evidence" value="ECO:0007669"/>
    <property type="project" value="UniProtKB-KW"/>
</dbReference>
<protein>
    <submittedName>
        <fullName evidence="3">Cell division protein FtsA</fullName>
    </submittedName>
</protein>
<dbReference type="RefSeq" id="WP_089284075.1">
    <property type="nucleotide sequence ID" value="NZ_FZOJ01000020.1"/>
</dbReference>
<dbReference type="InterPro" id="IPR050696">
    <property type="entry name" value="FtsA/MreB"/>
</dbReference>
<dbReference type="CDD" id="cd24004">
    <property type="entry name" value="ASKHA_NBD_PilM-like"/>
    <property type="match status" value="1"/>
</dbReference>
<sequence length="651" mass="73266">MIFVLDIGTRSIVGLLGTLEDEKFVIQQAVVEFHRKRVMYDGQIHDVEGVMEIVKRVKEKMEEITGFPLKEVSIAAAGRALKTFQTTIEKDLDEYKEIDKHLIDSVEIEGIQQAQRELEKDYHETTNYFCVGHTVINYYLNDGLITNPIGHRGKKLRIDILATFLPKIVVDSLYTVMGKVGLEVAYLTLEPIAAIEVAVPENMRLLNIVLVDIGAGTSDIAITKEGTVTAFGMTSTAGDEITEELARTYLLDFDTAEKIKCNLSKAEQQSFTDIVGIPHQIESKEILDQIQPAIELVAKEIADNILMQNGKSPSVVFLIGGGSQTSRLNTLLAEYLQLPKERVVVRGMEIIQNLQWDASIIEGPEGITPIGILVKALKNKSGDYIEVKVNNNNIRMLKTKVLRVSDALVLIGFNPRDLIPQKGESLKVYLNNEEKIIYGEYGEPAKIVVNSRIAHLDTSIEHDDTITIHPATAGKNAVAKLREVINLKEDFFVNDSRINPFNYVKVNGKQASPHYLLQQGDRIEYILLNTVQDLCQLMNTSFGEHDIYVDGKKAELYQNLEGVKQIIIDKKEKQKVEAQQLKEERIIEVVCNGESLKIAANKENLIFVDIFNYIDFDRTKVKGRLILKHNGNPANYTEPLQDGDELMIYWE</sequence>
<dbReference type="SUPFAM" id="SSF53067">
    <property type="entry name" value="Actin-like ATPase domain"/>
    <property type="match status" value="2"/>
</dbReference>
<dbReference type="Proteomes" id="UP000198304">
    <property type="component" value="Unassembled WGS sequence"/>
</dbReference>
<keyword evidence="3" id="KW-0131">Cell cycle</keyword>
<dbReference type="PANTHER" id="PTHR32432:SF3">
    <property type="entry name" value="ETHANOLAMINE UTILIZATION PROTEIN EUTJ"/>
    <property type="match status" value="1"/>
</dbReference>
<dbReference type="OrthoDB" id="9768127at2"/>
<dbReference type="Pfam" id="PF14450">
    <property type="entry name" value="FtsA"/>
    <property type="match status" value="1"/>
</dbReference>
<evidence type="ECO:0000256" key="1">
    <source>
        <dbReference type="PROSITE-ProRule" id="PRU00182"/>
    </source>
</evidence>
<dbReference type="AlphaFoldDB" id="A0A239H4W9"/>
<dbReference type="Gene3D" id="3.30.420.40">
    <property type="match status" value="2"/>
</dbReference>
<keyword evidence="4" id="KW-1185">Reference proteome</keyword>
<evidence type="ECO:0000313" key="3">
    <source>
        <dbReference type="EMBL" id="SNS76469.1"/>
    </source>
</evidence>
<reference evidence="3 4" key="1">
    <citation type="submission" date="2017-06" db="EMBL/GenBank/DDBJ databases">
        <authorList>
            <person name="Kim H.J."/>
            <person name="Triplett B.A."/>
        </authorList>
    </citation>
    <scope>NUCLEOTIDE SEQUENCE [LARGE SCALE GENOMIC DNA]</scope>
    <source>
        <strain evidence="3 4">SCA</strain>
    </source>
</reference>
<dbReference type="InterPro" id="IPR003494">
    <property type="entry name" value="SHS2_FtsA"/>
</dbReference>
<gene>
    <name evidence="3" type="ORF">SAMN05446037_102024</name>
</gene>
<dbReference type="SMART" id="SM00842">
    <property type="entry name" value="FtsA"/>
    <property type="match status" value="1"/>
</dbReference>
<accession>A0A239H4W9</accession>
<feature type="domain" description="SHS2" evidence="2">
    <location>
        <begin position="2"/>
        <end position="198"/>
    </location>
</feature>
<dbReference type="PANTHER" id="PTHR32432">
    <property type="entry name" value="CELL DIVISION PROTEIN FTSA-RELATED"/>
    <property type="match status" value="1"/>
</dbReference>
<keyword evidence="3" id="KW-0132">Cell division</keyword>
<evidence type="ECO:0000313" key="4">
    <source>
        <dbReference type="Proteomes" id="UP000198304"/>
    </source>
</evidence>
<dbReference type="GO" id="GO:0051301">
    <property type="term" value="P:cell division"/>
    <property type="evidence" value="ECO:0007669"/>
    <property type="project" value="UniProtKB-KW"/>
</dbReference>
<evidence type="ECO:0000259" key="2">
    <source>
        <dbReference type="SMART" id="SM00842"/>
    </source>
</evidence>
<keyword evidence="1" id="KW-0694">RNA-binding</keyword>
<dbReference type="InterPro" id="IPR043129">
    <property type="entry name" value="ATPase_NBD"/>
</dbReference>